<reference evidence="2 3" key="1">
    <citation type="submission" date="2018-11" db="EMBL/GenBank/DDBJ databases">
        <title>Species Designations Belie Phenotypic and Genotypic Heterogeneity in Oral Streptococci.</title>
        <authorList>
            <person name="Velsko I."/>
        </authorList>
    </citation>
    <scope>NUCLEOTIDE SEQUENCE [LARGE SCALE GENOMIC DNA]</scope>
    <source>
        <strain evidence="2 3">KLC01</strain>
    </source>
</reference>
<accession>A0A3R9JW00</accession>
<dbReference type="RefSeq" id="WP_181897314.1">
    <property type="nucleotide sequence ID" value="NZ_RJNW01000012.1"/>
</dbReference>
<comment type="caution">
    <text evidence="2">The sequence shown here is derived from an EMBL/GenBank/DDBJ whole genome shotgun (WGS) entry which is preliminary data.</text>
</comment>
<gene>
    <name evidence="2" type="ORF">D8849_09860</name>
</gene>
<evidence type="ECO:0000313" key="2">
    <source>
        <dbReference type="EMBL" id="RSI85028.1"/>
    </source>
</evidence>
<feature type="domain" description="Phage-Barnase-EndoU-ColicinE5/D-RelE like nuclease 3" evidence="1">
    <location>
        <begin position="7"/>
        <end position="111"/>
    </location>
</feature>
<dbReference type="EMBL" id="RJNW01000012">
    <property type="protein sequence ID" value="RSI85028.1"/>
    <property type="molecule type" value="Genomic_DNA"/>
</dbReference>
<proteinExistence type="predicted"/>
<dbReference type="Proteomes" id="UP000278063">
    <property type="component" value="Unassembled WGS sequence"/>
</dbReference>
<name>A0A3R9JW00_STRMT</name>
<evidence type="ECO:0000313" key="3">
    <source>
        <dbReference type="Proteomes" id="UP000278063"/>
    </source>
</evidence>
<protein>
    <recommendedName>
        <fullName evidence="1">Phage-Barnase-EndoU-ColicinE5/D-RelE like nuclease 3 domain-containing protein</fullName>
    </recommendedName>
</protein>
<dbReference type="InterPro" id="IPR041301">
    <property type="entry name" value="PBECR3"/>
</dbReference>
<dbReference type="Pfam" id="PF18812">
    <property type="entry name" value="PBECR3"/>
    <property type="match status" value="1"/>
</dbReference>
<dbReference type="AlphaFoldDB" id="A0A3R9JW00"/>
<organism evidence="2 3">
    <name type="scientific">Streptococcus mitis</name>
    <dbReference type="NCBI Taxonomy" id="28037"/>
    <lineage>
        <taxon>Bacteria</taxon>
        <taxon>Bacillati</taxon>
        <taxon>Bacillota</taxon>
        <taxon>Bacilli</taxon>
        <taxon>Lactobacillales</taxon>
        <taxon>Streptococcaceae</taxon>
        <taxon>Streptococcus</taxon>
        <taxon>Streptococcus mitis group</taxon>
    </lineage>
</organism>
<evidence type="ECO:0000259" key="1">
    <source>
        <dbReference type="Pfam" id="PF18812"/>
    </source>
</evidence>
<sequence length="121" mass="14046">MQKVTEVGKFSQEIITEFGLSYNENDPIILAKNRKKHMLKRHGDEFADFEKTYSQIPDILTTPDYVGLHPDGKSLQFVKLLEENTLVAVRLDPKNGSVRTMYPLTDNKLKNYLDAKRMRKM</sequence>